<dbReference type="InterPro" id="IPR006789">
    <property type="entry name" value="ARPC5"/>
</dbReference>
<evidence type="ECO:0000256" key="6">
    <source>
        <dbReference type="SAM" id="MobiDB-lite"/>
    </source>
</evidence>
<dbReference type="Pfam" id="PF04699">
    <property type="entry name" value="P16-Arc"/>
    <property type="match status" value="1"/>
</dbReference>
<comment type="similarity">
    <text evidence="2 5">Belongs to the ARPC5 family.</text>
</comment>
<evidence type="ECO:0000256" key="3">
    <source>
        <dbReference type="ARBA" id="ARBA00022490"/>
    </source>
</evidence>
<evidence type="ECO:0000256" key="1">
    <source>
        <dbReference type="ARBA" id="ARBA00004245"/>
    </source>
</evidence>
<dbReference type="GO" id="GO:0030833">
    <property type="term" value="P:regulation of actin filament polymerization"/>
    <property type="evidence" value="ECO:0007669"/>
    <property type="project" value="InterPro"/>
</dbReference>
<dbReference type="EMBL" id="HBGE01044913">
    <property type="protein sequence ID" value="CAD9141287.1"/>
    <property type="molecule type" value="Transcribed_RNA"/>
</dbReference>
<dbReference type="InterPro" id="IPR036743">
    <property type="entry name" value="ARPC5_sf"/>
</dbReference>
<organism evidence="7">
    <name type="scientific">Alexandrium catenella</name>
    <name type="common">Red tide dinoflagellate</name>
    <name type="synonym">Gonyaulax catenella</name>
    <dbReference type="NCBI Taxonomy" id="2925"/>
    <lineage>
        <taxon>Eukaryota</taxon>
        <taxon>Sar</taxon>
        <taxon>Alveolata</taxon>
        <taxon>Dinophyceae</taxon>
        <taxon>Gonyaulacales</taxon>
        <taxon>Pyrocystaceae</taxon>
        <taxon>Alexandrium</taxon>
    </lineage>
</organism>
<name>A0A7S1QK88_ALECA</name>
<dbReference type="SUPFAM" id="SSF69103">
    <property type="entry name" value="Arp2/3 complex 16 kDa subunit ARPC5"/>
    <property type="match status" value="1"/>
</dbReference>
<evidence type="ECO:0000256" key="2">
    <source>
        <dbReference type="ARBA" id="ARBA00006084"/>
    </source>
</evidence>
<reference evidence="7" key="1">
    <citation type="submission" date="2021-01" db="EMBL/GenBank/DDBJ databases">
        <authorList>
            <person name="Corre E."/>
            <person name="Pelletier E."/>
            <person name="Niang G."/>
            <person name="Scheremetjew M."/>
            <person name="Finn R."/>
            <person name="Kale V."/>
            <person name="Holt S."/>
            <person name="Cochrane G."/>
            <person name="Meng A."/>
            <person name="Brown T."/>
            <person name="Cohen L."/>
        </authorList>
    </citation>
    <scope>NUCLEOTIDE SEQUENCE</scope>
    <source>
        <strain evidence="7">OF101</strain>
    </source>
</reference>
<dbReference type="GO" id="GO:0005885">
    <property type="term" value="C:Arp2/3 protein complex"/>
    <property type="evidence" value="ECO:0007669"/>
    <property type="project" value="InterPro"/>
</dbReference>
<evidence type="ECO:0000256" key="4">
    <source>
        <dbReference type="ARBA" id="ARBA00023212"/>
    </source>
</evidence>
<keyword evidence="3" id="KW-0963">Cytoplasm</keyword>
<dbReference type="AlphaFoldDB" id="A0A7S1QK88"/>
<protein>
    <recommendedName>
        <fullName evidence="5">Actin-related protein 2/3 complex subunit 5</fullName>
    </recommendedName>
</protein>
<comment type="subcellular location">
    <subcellularLocation>
        <location evidence="1">Cytoplasm</location>
        <location evidence="1">Cytoskeleton</location>
    </subcellularLocation>
</comment>
<gene>
    <name evidence="7" type="ORF">ACAT0790_LOCUS27067</name>
</gene>
<keyword evidence="4 5" id="KW-0206">Cytoskeleton</keyword>
<dbReference type="PANTHER" id="PTHR12644">
    <property type="entry name" value="ARP2/3 COMPLEX 16 KD SUBUNIT P16-ARC"/>
    <property type="match status" value="1"/>
</dbReference>
<dbReference type="GO" id="GO:0034314">
    <property type="term" value="P:Arp2/3 complex-mediated actin nucleation"/>
    <property type="evidence" value="ECO:0007669"/>
    <property type="project" value="InterPro"/>
</dbReference>
<proteinExistence type="inferred from homology"/>
<sequence length="143" mass="16066">MADDPMGAVNPEEDWRRRCAATKAAVEALLQKQQRQEALAEALRDPPYAPTTAEPTEGFRQVQDQAAQVVLKALATFKEADVRGAVEKLGEEEQSALMKYLYRFWGSAQPPRTNAQLFVWHAALVEYAGEGSICRAIFDWKWP</sequence>
<feature type="region of interest" description="Disordered" evidence="6">
    <location>
        <begin position="37"/>
        <end position="57"/>
    </location>
</feature>
<evidence type="ECO:0000313" key="7">
    <source>
        <dbReference type="EMBL" id="CAD9141287.1"/>
    </source>
</evidence>
<dbReference type="Gene3D" id="1.25.40.190">
    <property type="entry name" value="Actin-related protein 2/3 complex subunit 5"/>
    <property type="match status" value="1"/>
</dbReference>
<comment type="function">
    <text evidence="5">Functions as component of the Arp2/3 complex which is involved in regulation of actin polymerization and together with an activating nucleation-promoting factor (NPF) mediates the formation of branched actin networks. Arp2/3 complex plays a critical role in the control of cell morphogenesis via the modulation of cell polarity development.</text>
</comment>
<accession>A0A7S1QK88</accession>
<evidence type="ECO:0000256" key="5">
    <source>
        <dbReference type="RuleBase" id="RU004301"/>
    </source>
</evidence>